<organism evidence="1 2">
    <name type="scientific">Candidatus Yanofskybacteria bacterium RIFCSPHIGHO2_12_FULL_45_19b</name>
    <dbReference type="NCBI Taxonomy" id="1802689"/>
    <lineage>
        <taxon>Bacteria</taxon>
        <taxon>Candidatus Yanofskyibacteriota</taxon>
    </lineage>
</organism>
<dbReference type="AlphaFoldDB" id="A0A1F8G0Z3"/>
<protein>
    <submittedName>
        <fullName evidence="1">Uncharacterized protein</fullName>
    </submittedName>
</protein>
<accession>A0A1F8G0Z3</accession>
<name>A0A1F8G0Z3_9BACT</name>
<evidence type="ECO:0000313" key="1">
    <source>
        <dbReference type="EMBL" id="OGN18690.1"/>
    </source>
</evidence>
<comment type="caution">
    <text evidence="1">The sequence shown here is derived from an EMBL/GenBank/DDBJ whole genome shotgun (WGS) entry which is preliminary data.</text>
</comment>
<dbReference type="EMBL" id="MGKD01000032">
    <property type="protein sequence ID" value="OGN18690.1"/>
    <property type="molecule type" value="Genomic_DNA"/>
</dbReference>
<dbReference type="Proteomes" id="UP000177478">
    <property type="component" value="Unassembled WGS sequence"/>
</dbReference>
<dbReference type="STRING" id="1802689.A3F25_02545"/>
<reference evidence="1 2" key="1">
    <citation type="journal article" date="2016" name="Nat. Commun.">
        <title>Thousands of microbial genomes shed light on interconnected biogeochemical processes in an aquifer system.</title>
        <authorList>
            <person name="Anantharaman K."/>
            <person name="Brown C.T."/>
            <person name="Hug L.A."/>
            <person name="Sharon I."/>
            <person name="Castelle C.J."/>
            <person name="Probst A.J."/>
            <person name="Thomas B.C."/>
            <person name="Singh A."/>
            <person name="Wilkins M.J."/>
            <person name="Karaoz U."/>
            <person name="Brodie E.L."/>
            <person name="Williams K.H."/>
            <person name="Hubbard S.S."/>
            <person name="Banfield J.F."/>
        </authorList>
    </citation>
    <scope>NUCLEOTIDE SEQUENCE [LARGE SCALE GENOMIC DNA]</scope>
</reference>
<proteinExistence type="predicted"/>
<sequence length="140" mass="16474">MKKEIKRIQKDIVRIFRSGLKSKPLYLCAKDNCSEASRLVAIWIKRKFSKADLFIVKGEYVSKKYHDVLAVQVDGRSYLIDPSVWQFFKNKRGIFMGEFNDVADVISYAKKTYGGKWKSVEKLKNFREENKLIKMIRNNL</sequence>
<evidence type="ECO:0000313" key="2">
    <source>
        <dbReference type="Proteomes" id="UP000177478"/>
    </source>
</evidence>
<gene>
    <name evidence="1" type="ORF">A3F25_02545</name>
</gene>